<dbReference type="GO" id="GO:0003824">
    <property type="term" value="F:catalytic activity"/>
    <property type="evidence" value="ECO:0007669"/>
    <property type="project" value="InterPro"/>
</dbReference>
<keyword evidence="4" id="KW-1185">Reference proteome</keyword>
<evidence type="ECO:0000313" key="3">
    <source>
        <dbReference type="EMBL" id="GIY45302.1"/>
    </source>
</evidence>
<proteinExistence type="predicted"/>
<protein>
    <recommendedName>
        <fullName evidence="2">Endonuclease/exonuclease/phosphatase domain-containing protein</fullName>
    </recommendedName>
</protein>
<name>A0AAV4TK39_9ARAC</name>
<dbReference type="InterPro" id="IPR005135">
    <property type="entry name" value="Endo/exonuclease/phosphatase"/>
</dbReference>
<dbReference type="PANTHER" id="PTHR33273:SF4">
    <property type="entry name" value="ENDONUCLEASE_EXONUCLEASE_PHOSPHATASE DOMAIN-CONTAINING PROTEIN"/>
    <property type="match status" value="1"/>
</dbReference>
<sequence length="560" mass="63290">MDNMLEELLPPADLLKGISYNADDVLKVALGYYKNILYLADKKDIRTDSRAAFRDNAMGLLSLLQSQTIKMAQLQDRLTELEKSKDAEESTILALVEGRMTDMERNLNDRLRTVQQLPPQNFPTFDKPSFSVIVKATPAINNQPKKAPKPRKQHLAIIKPKDDSANSTDTKNFIQRSVGINKVKIGVKKVTNVKKGGMLIETDLDKLIRELDSNPAIKDKFDVGKPLQRNPQIICYGVSNETTEDTVTNCIKLHCSLDESSTDIKMLHSFKGARGRNWNFESTPEAFLNNSFAEHDYDFFSLNEPYFFQDQITNIPNSYKIAAFHSSPKAAIAIKAAYNSQSILISREVVVILAKIHNTDFLLTSIYCPPSNNIEVNLHSLTPFLNKYSDTPMIILGDFNAKSRVWGQRNLDERGSKLLMFCNQQDLNIENSPDSPPTFTSTRGESWIDLLLTKNITADISLEILDEVTNSDHNLLVLKYPLTQIAPRKINRIYLKASNWLAIKTAISGIIHPNLDIDHLTDNEIKSHIKTIQNKIFEASNTSHIPRANPNQRKKKKRAV</sequence>
<dbReference type="AlphaFoldDB" id="A0AAV4TK39"/>
<dbReference type="PANTHER" id="PTHR33273">
    <property type="entry name" value="DOMAIN-CONTAINING PROTEIN, PUTATIVE-RELATED"/>
    <property type="match status" value="1"/>
</dbReference>
<evidence type="ECO:0000259" key="2">
    <source>
        <dbReference type="Pfam" id="PF14529"/>
    </source>
</evidence>
<gene>
    <name evidence="3" type="primary">AVEN_61267_1</name>
    <name evidence="3" type="ORF">CDAR_246031</name>
</gene>
<dbReference type="SUPFAM" id="SSF56219">
    <property type="entry name" value="DNase I-like"/>
    <property type="match status" value="1"/>
</dbReference>
<dbReference type="Gene3D" id="3.60.10.10">
    <property type="entry name" value="Endonuclease/exonuclease/phosphatase"/>
    <property type="match status" value="1"/>
</dbReference>
<reference evidence="3 4" key="1">
    <citation type="submission" date="2021-06" db="EMBL/GenBank/DDBJ databases">
        <title>Caerostris darwini draft genome.</title>
        <authorList>
            <person name="Kono N."/>
            <person name="Arakawa K."/>
        </authorList>
    </citation>
    <scope>NUCLEOTIDE SEQUENCE [LARGE SCALE GENOMIC DNA]</scope>
</reference>
<evidence type="ECO:0000256" key="1">
    <source>
        <dbReference type="SAM" id="Coils"/>
    </source>
</evidence>
<comment type="caution">
    <text evidence="3">The sequence shown here is derived from an EMBL/GenBank/DDBJ whole genome shotgun (WGS) entry which is preliminary data.</text>
</comment>
<dbReference type="Pfam" id="PF14529">
    <property type="entry name" value="Exo_endo_phos_2"/>
    <property type="match status" value="1"/>
</dbReference>
<feature type="coiled-coil region" evidence="1">
    <location>
        <begin position="64"/>
        <end position="91"/>
    </location>
</feature>
<accession>A0AAV4TK39</accession>
<dbReference type="EMBL" id="BPLQ01009613">
    <property type="protein sequence ID" value="GIY45302.1"/>
    <property type="molecule type" value="Genomic_DNA"/>
</dbReference>
<keyword evidence="1" id="KW-0175">Coiled coil</keyword>
<organism evidence="3 4">
    <name type="scientific">Caerostris darwini</name>
    <dbReference type="NCBI Taxonomy" id="1538125"/>
    <lineage>
        <taxon>Eukaryota</taxon>
        <taxon>Metazoa</taxon>
        <taxon>Ecdysozoa</taxon>
        <taxon>Arthropoda</taxon>
        <taxon>Chelicerata</taxon>
        <taxon>Arachnida</taxon>
        <taxon>Araneae</taxon>
        <taxon>Araneomorphae</taxon>
        <taxon>Entelegynae</taxon>
        <taxon>Araneoidea</taxon>
        <taxon>Araneidae</taxon>
        <taxon>Caerostris</taxon>
    </lineage>
</organism>
<dbReference type="InterPro" id="IPR036691">
    <property type="entry name" value="Endo/exonu/phosph_ase_sf"/>
</dbReference>
<feature type="domain" description="Endonuclease/exonuclease/phosphatase" evidence="2">
    <location>
        <begin position="362"/>
        <end position="475"/>
    </location>
</feature>
<evidence type="ECO:0000313" key="4">
    <source>
        <dbReference type="Proteomes" id="UP001054837"/>
    </source>
</evidence>
<dbReference type="Proteomes" id="UP001054837">
    <property type="component" value="Unassembled WGS sequence"/>
</dbReference>